<accession>A0A8X6JEG3</accession>
<gene>
    <name evidence="1" type="ORF">TNIN_13631</name>
</gene>
<dbReference type="EMBL" id="BMAV01027969">
    <property type="protein sequence ID" value="GFS63922.1"/>
    <property type="molecule type" value="Genomic_DNA"/>
</dbReference>
<evidence type="ECO:0000313" key="2">
    <source>
        <dbReference type="Proteomes" id="UP000886998"/>
    </source>
</evidence>
<comment type="caution">
    <text evidence="1">The sequence shown here is derived from an EMBL/GenBank/DDBJ whole genome shotgun (WGS) entry which is preliminary data.</text>
</comment>
<name>A0A8X6JEG3_9ARAC</name>
<reference evidence="1" key="1">
    <citation type="submission" date="2020-08" db="EMBL/GenBank/DDBJ databases">
        <title>Multicomponent nature underlies the extraordinary mechanical properties of spider dragline silk.</title>
        <authorList>
            <person name="Kono N."/>
            <person name="Nakamura H."/>
            <person name="Mori M."/>
            <person name="Yoshida Y."/>
            <person name="Ohtoshi R."/>
            <person name="Malay A.D."/>
            <person name="Moran D.A.P."/>
            <person name="Tomita M."/>
            <person name="Numata K."/>
            <person name="Arakawa K."/>
        </authorList>
    </citation>
    <scope>NUCLEOTIDE SEQUENCE</scope>
</reference>
<sequence length="111" mass="12450">MVQGAITYESKSPLVLVTRPLEGHRTTLRGPTDSCGSLHEPVATIFPALQFSSTYFRRLWGLSTTCRYPTMVSIFRRLFPIENVRDARGWEGTIPPVPIYSLEARGAEEHG</sequence>
<proteinExistence type="predicted"/>
<evidence type="ECO:0000313" key="1">
    <source>
        <dbReference type="EMBL" id="GFS63922.1"/>
    </source>
</evidence>
<dbReference type="Proteomes" id="UP000886998">
    <property type="component" value="Unassembled WGS sequence"/>
</dbReference>
<protein>
    <submittedName>
        <fullName evidence="1">Uncharacterized protein</fullName>
    </submittedName>
</protein>
<keyword evidence="2" id="KW-1185">Reference proteome</keyword>
<organism evidence="1 2">
    <name type="scientific">Trichonephila inaurata madagascariensis</name>
    <dbReference type="NCBI Taxonomy" id="2747483"/>
    <lineage>
        <taxon>Eukaryota</taxon>
        <taxon>Metazoa</taxon>
        <taxon>Ecdysozoa</taxon>
        <taxon>Arthropoda</taxon>
        <taxon>Chelicerata</taxon>
        <taxon>Arachnida</taxon>
        <taxon>Araneae</taxon>
        <taxon>Araneomorphae</taxon>
        <taxon>Entelegynae</taxon>
        <taxon>Araneoidea</taxon>
        <taxon>Nephilidae</taxon>
        <taxon>Trichonephila</taxon>
        <taxon>Trichonephila inaurata</taxon>
    </lineage>
</organism>
<dbReference type="AlphaFoldDB" id="A0A8X6JEG3"/>